<sequence length="1154" mass="127171">MSSFQIFEGASADQAFDVINMKKCKKTADITVNDTALDIICSTTTKANVLDQPWAFAILFGKPVEAGYDEPRAALEEHPLLHMTDIDECVVVSMKYGGVEYSSLELVGSEDTAVQERSSQPSNHASPFPTTGVPPRISTSKSSGHGSGIAPKAMDARSRLRLKYEKQLQEKNLALWLALQKRHKSIAARKPRGTYKTTQEDYWLDVFMQVFPDMPDVERAARLKVLEGLGDIDDNGWEAKWRSFASVQAYKPAEAVIDAGVWGPIFSHLSKEFEEFMHKPVADEQLAKPTPVYPSGPFTATGPAFGNKNPSALQDFVSPLTADQHAKPSRIYPPTPFTMTSPPFASQALSALKGFDKPKFGFLTNKESTTTLSSALSARTETSSPLTSVLQQPLPLFSVPSLFSNIGATTVSANRLDVGKTPNKTLPLGLQKPWKGLSVSAELKSDSPFVFDTSKLSGTIFSPQAAATTKPFVFGASSKAVVISETDHTTDHTTDYENEVDSSEVDNGISAAFLEDAVFGTYDIDSDDEFEDVWPVDNTEVEQLLSDDHGFALEETSIEELQLAPYTVGEYLTDNIYLIFGRPFECSREMALEKYAGLNAHYGVGLSSPCPPTWTRPSSILKWSEVVENFETDFVELTMPGASQSEKYNRVAFLMNELKVSMGEAWDTMDDVEPLPARVKFTTSQDGDKFEDDAMYAYVNGYDSLAQREYDASRSDTAITDEHYARYELASLPSSPIEVTIGQAGDKFEDDAIYGTADGYDLLAQRENDTPRTESVVTHEQFARTSPPPKQLEVTISQAGEKFEDDVIYGGASAYELLAQREYYSTDGEDESDGDDTSPPSSTDSLALSPERPLSPDDGAYTMDDLIDGQSHTTHHCLEAFELDCPEQTCTYRIAAPQLDASGDDQESQLPKVTESHPFGTPGPLAFDFDVNVETEVVAQGSSDVEHDTLVVFDEDSSASDNETVVASDDEDFCYAKIATKAVPSSPSTHNLSDGHSVLNLEPSKDMRDWAETFCDQAFAAPLVPQLPVLQLEKTAFLSLFDPNMLFETSDNPEDLDYVLPEFSTFFTPLSPKIRTDQPLLIPDLPIDKDKLISDLTALVAEIEHNHKPSAVPAFLVTPPEPERSAAYYRRINEAWAPTPRFTREDYKLRFSER</sequence>
<reference evidence="3" key="1">
    <citation type="journal article" date="2021" name="BMC Genomics">
        <title>Chromosome-level genome assembly and manually-curated proteome of model necrotroph Parastagonospora nodorum Sn15 reveals a genome-wide trove of candidate effector homologs, and redundancy of virulence-related functions within an accessory chromosome.</title>
        <authorList>
            <person name="Bertazzoni S."/>
            <person name="Jones D.A.B."/>
            <person name="Phan H.T."/>
            <person name="Tan K.-C."/>
            <person name="Hane J.K."/>
        </authorList>
    </citation>
    <scope>NUCLEOTIDE SEQUENCE [LARGE SCALE GENOMIC DNA]</scope>
    <source>
        <strain evidence="3">SN15 / ATCC MYA-4574 / FGSC 10173)</strain>
    </source>
</reference>
<proteinExistence type="predicted"/>
<dbReference type="AlphaFoldDB" id="A0A7U2ERQ9"/>
<feature type="region of interest" description="Disordered" evidence="1">
    <location>
        <begin position="110"/>
        <end position="152"/>
    </location>
</feature>
<gene>
    <name evidence="2" type="ORF">JI435_020680</name>
</gene>
<evidence type="ECO:0000313" key="2">
    <source>
        <dbReference type="EMBL" id="QRC91886.1"/>
    </source>
</evidence>
<evidence type="ECO:0000313" key="3">
    <source>
        <dbReference type="Proteomes" id="UP000663193"/>
    </source>
</evidence>
<feature type="region of interest" description="Disordered" evidence="1">
    <location>
        <begin position="826"/>
        <end position="867"/>
    </location>
</feature>
<name>A0A7U2ERQ9_PHANO</name>
<feature type="compositionally biased region" description="Acidic residues" evidence="1">
    <location>
        <begin position="827"/>
        <end position="836"/>
    </location>
</feature>
<dbReference type="KEGG" id="pno:SNOG_02068"/>
<feature type="region of interest" description="Disordered" evidence="1">
    <location>
        <begin position="765"/>
        <end position="791"/>
    </location>
</feature>
<accession>A0A7U2ERQ9</accession>
<keyword evidence="3" id="KW-1185">Reference proteome</keyword>
<dbReference type="RefSeq" id="XP_001792687.1">
    <property type="nucleotide sequence ID" value="XM_001792635.1"/>
</dbReference>
<dbReference type="Proteomes" id="UP000663193">
    <property type="component" value="Chromosome 2"/>
</dbReference>
<feature type="compositionally biased region" description="Polar residues" evidence="1">
    <location>
        <begin position="115"/>
        <end position="129"/>
    </location>
</feature>
<protein>
    <submittedName>
        <fullName evidence="2">Uncharacterized protein</fullName>
    </submittedName>
</protein>
<dbReference type="VEuPathDB" id="FungiDB:JI435_020680"/>
<organism evidence="2 3">
    <name type="scientific">Phaeosphaeria nodorum (strain SN15 / ATCC MYA-4574 / FGSC 10173)</name>
    <name type="common">Glume blotch fungus</name>
    <name type="synonym">Parastagonospora nodorum</name>
    <dbReference type="NCBI Taxonomy" id="321614"/>
    <lineage>
        <taxon>Eukaryota</taxon>
        <taxon>Fungi</taxon>
        <taxon>Dikarya</taxon>
        <taxon>Ascomycota</taxon>
        <taxon>Pezizomycotina</taxon>
        <taxon>Dothideomycetes</taxon>
        <taxon>Pleosporomycetidae</taxon>
        <taxon>Pleosporales</taxon>
        <taxon>Pleosporineae</taxon>
        <taxon>Phaeosphaeriaceae</taxon>
        <taxon>Parastagonospora</taxon>
    </lineage>
</organism>
<dbReference type="EMBL" id="CP069024">
    <property type="protein sequence ID" value="QRC91886.1"/>
    <property type="molecule type" value="Genomic_DNA"/>
</dbReference>
<evidence type="ECO:0000256" key="1">
    <source>
        <dbReference type="SAM" id="MobiDB-lite"/>
    </source>
</evidence>